<feature type="transmembrane region" description="Helical" evidence="2">
    <location>
        <begin position="213"/>
        <end position="231"/>
    </location>
</feature>
<dbReference type="Proteomes" id="UP000029091">
    <property type="component" value="Unassembled WGS sequence"/>
</dbReference>
<dbReference type="PANTHER" id="PTHR45138:SF9">
    <property type="entry name" value="DIGUANYLATE CYCLASE DGCM-RELATED"/>
    <property type="match status" value="1"/>
</dbReference>
<dbReference type="EMBL" id="JGZQ01000013">
    <property type="protein sequence ID" value="KFI95039.1"/>
    <property type="molecule type" value="Genomic_DNA"/>
</dbReference>
<evidence type="ECO:0000256" key="1">
    <source>
        <dbReference type="SAM" id="MobiDB-lite"/>
    </source>
</evidence>
<dbReference type="SMART" id="SM00267">
    <property type="entry name" value="GGDEF"/>
    <property type="match status" value="1"/>
</dbReference>
<organism evidence="4 5">
    <name type="scientific">Bifidobacterium adolescentis JCM 15918</name>
    <dbReference type="NCBI Taxonomy" id="1437612"/>
    <lineage>
        <taxon>Bacteria</taxon>
        <taxon>Bacillati</taxon>
        <taxon>Actinomycetota</taxon>
        <taxon>Actinomycetes</taxon>
        <taxon>Bifidobacteriales</taxon>
        <taxon>Bifidobacteriaceae</taxon>
        <taxon>Bifidobacterium</taxon>
    </lineage>
</organism>
<evidence type="ECO:0000313" key="5">
    <source>
        <dbReference type="Proteomes" id="UP000029091"/>
    </source>
</evidence>
<dbReference type="PROSITE" id="PS50887">
    <property type="entry name" value="GGDEF"/>
    <property type="match status" value="1"/>
</dbReference>
<dbReference type="Pfam" id="PF00990">
    <property type="entry name" value="GGDEF"/>
    <property type="match status" value="1"/>
</dbReference>
<accession>A0A087DHN9</accession>
<sequence>MTVVTLFNIAMELWGVLICIVCAGGVYVGAIRRTRRTYTKVSMQLLCALMLLADVSAWYHNGGCDKLDFYMTRIGNLGEYLINFIFIALFANYIWQTVSGDDMLENVSPHEWRARMSGGAKRNRKNQRSANARSKPKKPRSKKLDVIYAASALGIVLTIATQFNHMVYYIDSQNYYRRGPLFAIPQILGLVELALIVMLIIENRKNLSRPLFVTSLSFFVLPIVTTIVQILHYGLALQAIAITISIQFTFVVDTIEMNKKIRSQDDAYQKASYEAQHDGLTDLWSKSAGREQIENYFAHMQEGDQAVLIFVDIDDFKQINDTYGHKVGDFWIREVAQTLKRLYRHDDIIVRFGGDEYVALIKNTANERVIESTLDLFRRQLAQASAQYGQDVHCSIGACRVLSGKNVDLNLCLGFADHALYQSKREGKGMYTVVDYDSGKVQAA</sequence>
<dbReference type="PANTHER" id="PTHR45138">
    <property type="entry name" value="REGULATORY COMPONENTS OF SENSORY TRANSDUCTION SYSTEM"/>
    <property type="match status" value="1"/>
</dbReference>
<dbReference type="SUPFAM" id="SSF55073">
    <property type="entry name" value="Nucleotide cyclase"/>
    <property type="match status" value="1"/>
</dbReference>
<dbReference type="InterPro" id="IPR000160">
    <property type="entry name" value="GGDEF_dom"/>
</dbReference>
<feature type="transmembrane region" description="Helical" evidence="2">
    <location>
        <begin position="80"/>
        <end position="98"/>
    </location>
</feature>
<keyword evidence="4" id="KW-0548">Nucleotidyltransferase</keyword>
<dbReference type="EC" id="2.7.7.65" evidence="4"/>
<dbReference type="Gene3D" id="3.30.70.270">
    <property type="match status" value="1"/>
</dbReference>
<evidence type="ECO:0000259" key="3">
    <source>
        <dbReference type="PROSITE" id="PS50887"/>
    </source>
</evidence>
<keyword evidence="4" id="KW-0808">Transferase</keyword>
<keyword evidence="2" id="KW-0812">Transmembrane</keyword>
<feature type="transmembrane region" description="Helical" evidence="2">
    <location>
        <begin position="6"/>
        <end position="29"/>
    </location>
</feature>
<dbReference type="NCBIfam" id="TIGR00254">
    <property type="entry name" value="GGDEF"/>
    <property type="match status" value="1"/>
</dbReference>
<evidence type="ECO:0000256" key="2">
    <source>
        <dbReference type="SAM" id="Phobius"/>
    </source>
</evidence>
<reference evidence="4 5" key="1">
    <citation type="submission" date="2014-03" db="EMBL/GenBank/DDBJ databases">
        <title>Genomics of Bifidobacteria.</title>
        <authorList>
            <person name="Ventura M."/>
            <person name="Milani C."/>
            <person name="Lugli G.A."/>
        </authorList>
    </citation>
    <scope>NUCLEOTIDE SEQUENCE [LARGE SCALE GENOMIC DNA]</scope>
    <source>
        <strain evidence="5">JCM 15918</strain>
    </source>
</reference>
<dbReference type="CDD" id="cd01949">
    <property type="entry name" value="GGDEF"/>
    <property type="match status" value="1"/>
</dbReference>
<name>A0A087DHN9_BIFAD</name>
<feature type="transmembrane region" description="Helical" evidence="2">
    <location>
        <begin position="146"/>
        <end position="170"/>
    </location>
</feature>
<keyword evidence="2" id="KW-1133">Transmembrane helix</keyword>
<protein>
    <submittedName>
        <fullName evidence="4">Diguanylate cyclase (GGDEF) domain protein</fullName>
        <ecNumber evidence="4">2.7.7.65</ecNumber>
    </submittedName>
</protein>
<dbReference type="AlphaFoldDB" id="A0A087DHN9"/>
<feature type="transmembrane region" description="Helical" evidence="2">
    <location>
        <begin position="182"/>
        <end position="201"/>
    </location>
</feature>
<dbReference type="GO" id="GO:0052621">
    <property type="term" value="F:diguanylate cyclase activity"/>
    <property type="evidence" value="ECO:0007669"/>
    <property type="project" value="UniProtKB-EC"/>
</dbReference>
<keyword evidence="2" id="KW-0472">Membrane</keyword>
<gene>
    <name evidence="4" type="ORF">BSTER_1648</name>
</gene>
<dbReference type="InterPro" id="IPR043128">
    <property type="entry name" value="Rev_trsase/Diguanyl_cyclase"/>
</dbReference>
<comment type="caution">
    <text evidence="4">The sequence shown here is derived from an EMBL/GenBank/DDBJ whole genome shotgun (WGS) entry which is preliminary data.</text>
</comment>
<dbReference type="InterPro" id="IPR029787">
    <property type="entry name" value="Nucleotide_cyclase"/>
</dbReference>
<evidence type="ECO:0000313" key="4">
    <source>
        <dbReference type="EMBL" id="KFI95039.1"/>
    </source>
</evidence>
<feature type="region of interest" description="Disordered" evidence="1">
    <location>
        <begin position="115"/>
        <end position="140"/>
    </location>
</feature>
<feature type="transmembrane region" description="Helical" evidence="2">
    <location>
        <begin position="41"/>
        <end position="60"/>
    </location>
</feature>
<feature type="transmembrane region" description="Helical" evidence="2">
    <location>
        <begin position="237"/>
        <end position="255"/>
    </location>
</feature>
<dbReference type="InterPro" id="IPR050469">
    <property type="entry name" value="Diguanylate_Cyclase"/>
</dbReference>
<feature type="domain" description="GGDEF" evidence="3">
    <location>
        <begin position="304"/>
        <end position="436"/>
    </location>
</feature>
<proteinExistence type="predicted"/>